<feature type="compositionally biased region" description="Basic and acidic residues" evidence="1">
    <location>
        <begin position="30"/>
        <end position="39"/>
    </location>
</feature>
<accession>A0AAD6W1X0</accession>
<keyword evidence="4" id="KW-1185">Reference proteome</keyword>
<dbReference type="AlphaFoldDB" id="A0AAD6W1X0"/>
<evidence type="ECO:0000313" key="2">
    <source>
        <dbReference type="EMBL" id="KAJ6996150.1"/>
    </source>
</evidence>
<name>A0AAD6W1X0_9ROSI</name>
<sequence>MLTCTSIQDFLKFLSRPWSLQKVRCLPDRYSDRDRETRQRGSKVRGFKHRCT</sequence>
<dbReference type="EMBL" id="JAQIZT010000005">
    <property type="protein sequence ID" value="KAJ6996156.1"/>
    <property type="molecule type" value="Genomic_DNA"/>
</dbReference>
<protein>
    <submittedName>
        <fullName evidence="2">Uncharacterized protein</fullName>
    </submittedName>
</protein>
<proteinExistence type="predicted"/>
<dbReference type="EMBL" id="JAQIZT010000005">
    <property type="protein sequence ID" value="KAJ6996150.1"/>
    <property type="molecule type" value="Genomic_DNA"/>
</dbReference>
<gene>
    <name evidence="2" type="ORF">NC653_012902</name>
    <name evidence="3" type="ORF">NC653_012908</name>
</gene>
<evidence type="ECO:0000313" key="4">
    <source>
        <dbReference type="Proteomes" id="UP001164929"/>
    </source>
</evidence>
<evidence type="ECO:0000313" key="3">
    <source>
        <dbReference type="EMBL" id="KAJ6996156.1"/>
    </source>
</evidence>
<evidence type="ECO:0000256" key="1">
    <source>
        <dbReference type="SAM" id="MobiDB-lite"/>
    </source>
</evidence>
<comment type="caution">
    <text evidence="2">The sequence shown here is derived from an EMBL/GenBank/DDBJ whole genome shotgun (WGS) entry which is preliminary data.</text>
</comment>
<feature type="compositionally biased region" description="Basic residues" evidence="1">
    <location>
        <begin position="40"/>
        <end position="52"/>
    </location>
</feature>
<reference evidence="2" key="1">
    <citation type="journal article" date="2023" name="Mol. Ecol. Resour.">
        <title>Chromosome-level genome assembly of a triploid poplar Populus alba 'Berolinensis'.</title>
        <authorList>
            <person name="Chen S."/>
            <person name="Yu Y."/>
            <person name="Wang X."/>
            <person name="Wang S."/>
            <person name="Zhang T."/>
            <person name="Zhou Y."/>
            <person name="He R."/>
            <person name="Meng N."/>
            <person name="Wang Y."/>
            <person name="Liu W."/>
            <person name="Liu Z."/>
            <person name="Liu J."/>
            <person name="Guo Q."/>
            <person name="Huang H."/>
            <person name="Sederoff R.R."/>
            <person name="Wang G."/>
            <person name="Qu G."/>
            <person name="Chen S."/>
        </authorList>
    </citation>
    <scope>NUCLEOTIDE SEQUENCE</scope>
    <source>
        <strain evidence="2">SC-2020</strain>
    </source>
</reference>
<dbReference type="Proteomes" id="UP001164929">
    <property type="component" value="Chromosome 5"/>
</dbReference>
<organism evidence="2 4">
    <name type="scientific">Populus alba x Populus x berolinensis</name>
    <dbReference type="NCBI Taxonomy" id="444605"/>
    <lineage>
        <taxon>Eukaryota</taxon>
        <taxon>Viridiplantae</taxon>
        <taxon>Streptophyta</taxon>
        <taxon>Embryophyta</taxon>
        <taxon>Tracheophyta</taxon>
        <taxon>Spermatophyta</taxon>
        <taxon>Magnoliopsida</taxon>
        <taxon>eudicotyledons</taxon>
        <taxon>Gunneridae</taxon>
        <taxon>Pentapetalae</taxon>
        <taxon>rosids</taxon>
        <taxon>fabids</taxon>
        <taxon>Malpighiales</taxon>
        <taxon>Salicaceae</taxon>
        <taxon>Saliceae</taxon>
        <taxon>Populus</taxon>
    </lineage>
</organism>
<feature type="region of interest" description="Disordered" evidence="1">
    <location>
        <begin position="30"/>
        <end position="52"/>
    </location>
</feature>